<accession>A0ABP7H9N5</accession>
<dbReference type="Gene3D" id="1.10.287.470">
    <property type="entry name" value="Helix hairpin bin"/>
    <property type="match status" value="1"/>
</dbReference>
<dbReference type="SUPFAM" id="SSF111369">
    <property type="entry name" value="HlyD-like secretion proteins"/>
    <property type="match status" value="1"/>
</dbReference>
<dbReference type="InterPro" id="IPR050739">
    <property type="entry name" value="MFP"/>
</dbReference>
<dbReference type="EMBL" id="BAABBI010000003">
    <property type="protein sequence ID" value="GAA3788837.1"/>
    <property type="molecule type" value="Genomic_DNA"/>
</dbReference>
<sequence length="447" mass="50237">MLNISKNSVSEYIDLSKFKSGKEIFNKAYHKRFKSFLLVFSVIMLIILFLPWTQNITSSGSVTTLKPNQRPQTLQSQIPGRIEQWFVQEGDFVKAGDTILRISEVKSDYFDVELAQRTNVQLDAKSSSVSAYKNKIQALNNQISALYNERRLKLEQAKNKLKQAHLKVKTDSIDLEALKIKADIANTQYNRTVDLQAEGLKAVKDVEDSRNKLQEASAKLVSAENKFLVAKNEVINSELAISTLQATYADKISKAQSDLYATQSSAYDTEVQVSKLETDLANYTKRSSLLYVTAPQDGFINKAIKSGIGETFKEGEQLVSIMPSNYELAVEMYVKPIDLPLIHVGEDVRVQFDGWPAIVFSGWPNVSYGTYAAKIVAIENFISPNGKYRVLLSPNEEAAKWPEAIRVGSGAKTIALLDNVPIWFEIWRQINSFPPNFYQPKVAPTKK</sequence>
<dbReference type="PANTHER" id="PTHR30386">
    <property type="entry name" value="MEMBRANE FUSION SUBUNIT OF EMRAB-TOLC MULTIDRUG EFFLUX PUMP"/>
    <property type="match status" value="1"/>
</dbReference>
<keyword evidence="1" id="KW-0175">Coiled coil</keyword>
<protein>
    <submittedName>
        <fullName evidence="3">Biotin/lipoyl-binding protein</fullName>
    </submittedName>
</protein>
<comment type="caution">
    <text evidence="3">The sequence shown here is derived from an EMBL/GenBank/DDBJ whole genome shotgun (WGS) entry which is preliminary data.</text>
</comment>
<feature type="coiled-coil region" evidence="1">
    <location>
        <begin position="206"/>
        <end position="233"/>
    </location>
</feature>
<keyword evidence="2" id="KW-0812">Transmembrane</keyword>
<feature type="coiled-coil region" evidence="1">
    <location>
        <begin position="122"/>
        <end position="167"/>
    </location>
</feature>
<dbReference type="InterPro" id="IPR011053">
    <property type="entry name" value="Single_hybrid_motif"/>
</dbReference>
<keyword evidence="2" id="KW-0472">Membrane</keyword>
<organism evidence="3 4">
    <name type="scientific">Corallibacter vietnamensis</name>
    <dbReference type="NCBI Taxonomy" id="904130"/>
    <lineage>
        <taxon>Bacteria</taxon>
        <taxon>Pseudomonadati</taxon>
        <taxon>Bacteroidota</taxon>
        <taxon>Flavobacteriia</taxon>
        <taxon>Flavobacteriales</taxon>
        <taxon>Flavobacteriaceae</taxon>
        <taxon>Corallibacter</taxon>
    </lineage>
</organism>
<dbReference type="RefSeq" id="WP_344730496.1">
    <property type="nucleotide sequence ID" value="NZ_BAABBI010000003.1"/>
</dbReference>
<feature type="transmembrane region" description="Helical" evidence="2">
    <location>
        <begin position="35"/>
        <end position="52"/>
    </location>
</feature>
<dbReference type="Proteomes" id="UP001501456">
    <property type="component" value="Unassembled WGS sequence"/>
</dbReference>
<evidence type="ECO:0000313" key="4">
    <source>
        <dbReference type="Proteomes" id="UP001501456"/>
    </source>
</evidence>
<dbReference type="PANTHER" id="PTHR30386:SF18">
    <property type="entry name" value="INNER MEMBRANE PROTEIN YIAV-RELATED"/>
    <property type="match status" value="1"/>
</dbReference>
<evidence type="ECO:0000256" key="2">
    <source>
        <dbReference type="SAM" id="Phobius"/>
    </source>
</evidence>
<proteinExistence type="predicted"/>
<reference evidence="4" key="1">
    <citation type="journal article" date="2019" name="Int. J. Syst. Evol. Microbiol.">
        <title>The Global Catalogue of Microorganisms (GCM) 10K type strain sequencing project: providing services to taxonomists for standard genome sequencing and annotation.</title>
        <authorList>
            <consortium name="The Broad Institute Genomics Platform"/>
            <consortium name="The Broad Institute Genome Sequencing Center for Infectious Disease"/>
            <person name="Wu L."/>
            <person name="Ma J."/>
        </authorList>
    </citation>
    <scope>NUCLEOTIDE SEQUENCE [LARGE SCALE GENOMIC DNA]</scope>
    <source>
        <strain evidence="4">JCM 17525</strain>
    </source>
</reference>
<evidence type="ECO:0000313" key="3">
    <source>
        <dbReference type="EMBL" id="GAA3788837.1"/>
    </source>
</evidence>
<keyword evidence="4" id="KW-1185">Reference proteome</keyword>
<evidence type="ECO:0000256" key="1">
    <source>
        <dbReference type="SAM" id="Coils"/>
    </source>
</evidence>
<dbReference type="Gene3D" id="2.40.50.100">
    <property type="match status" value="1"/>
</dbReference>
<name>A0ABP7H9N5_9FLAO</name>
<keyword evidence="2" id="KW-1133">Transmembrane helix</keyword>
<dbReference type="PRINTS" id="PR01490">
    <property type="entry name" value="RTXTOXIND"/>
</dbReference>
<dbReference type="SUPFAM" id="SSF51230">
    <property type="entry name" value="Single hybrid motif"/>
    <property type="match status" value="1"/>
</dbReference>
<gene>
    <name evidence="3" type="ORF">GCM10022271_21720</name>
</gene>